<dbReference type="EMBL" id="OBQI01000004">
    <property type="protein sequence ID" value="SOC50145.1"/>
    <property type="molecule type" value="Genomic_DNA"/>
</dbReference>
<feature type="transmembrane region" description="Helical" evidence="6">
    <location>
        <begin position="291"/>
        <end position="311"/>
    </location>
</feature>
<feature type="transmembrane region" description="Helical" evidence="6">
    <location>
        <begin position="141"/>
        <end position="161"/>
    </location>
</feature>
<keyword evidence="5" id="KW-0520">NAD</keyword>
<dbReference type="Pfam" id="PF00146">
    <property type="entry name" value="NADHdh"/>
    <property type="match status" value="1"/>
</dbReference>
<sequence length="312" mass="32508">MPEQTLAEAWGLAPAVLGVVAIGLVLGLVVAGVDRAVVSGAPRTAVEPIRSSARLLVEQRRTTLAPDRLLWRLGCAAVPALALLSLAVVPIGGRTLWSTSADLVWFNAMEALLWAAVWLVGWGPNAVHALTGGYRFLAQGLAYELPLMFALITAGLAAGSLRTTDILAAQQDLWFVVTMPVAFVVFVGSAAAFAFWGPFAAPTAADIAGGVTSELSGVDRLLVEAGRAVFLGATAAMAAALFLGGGSGPWLPGPLWHLVKTLAVVAALVWAGRRIPLLRPDRTVEVGWTVLVPLTLLQALVVAVLVLNGFYA</sequence>
<feature type="transmembrane region" description="Helical" evidence="6">
    <location>
        <begin position="103"/>
        <end position="121"/>
    </location>
</feature>
<organism evidence="7 8">
    <name type="scientific">Blastococcus aggregatus</name>
    <dbReference type="NCBI Taxonomy" id="38502"/>
    <lineage>
        <taxon>Bacteria</taxon>
        <taxon>Bacillati</taxon>
        <taxon>Actinomycetota</taxon>
        <taxon>Actinomycetes</taxon>
        <taxon>Geodermatophilales</taxon>
        <taxon>Geodermatophilaceae</taxon>
        <taxon>Blastococcus</taxon>
    </lineage>
</organism>
<feature type="transmembrane region" description="Helical" evidence="6">
    <location>
        <begin position="69"/>
        <end position="91"/>
    </location>
</feature>
<keyword evidence="8" id="KW-1185">Reference proteome</keyword>
<evidence type="ECO:0000313" key="8">
    <source>
        <dbReference type="Proteomes" id="UP000219435"/>
    </source>
</evidence>
<keyword evidence="4 6" id="KW-0472">Membrane</keyword>
<reference evidence="8" key="1">
    <citation type="submission" date="2017-08" db="EMBL/GenBank/DDBJ databases">
        <authorList>
            <person name="Varghese N."/>
            <person name="Submissions S."/>
        </authorList>
    </citation>
    <scope>NUCLEOTIDE SEQUENCE [LARGE SCALE GENOMIC DNA]</scope>
    <source>
        <strain evidence="8">DSM 4725</strain>
    </source>
</reference>
<dbReference type="AlphaFoldDB" id="A0A285V7Q3"/>
<dbReference type="GO" id="GO:0003954">
    <property type="term" value="F:NADH dehydrogenase activity"/>
    <property type="evidence" value="ECO:0007669"/>
    <property type="project" value="TreeGrafter"/>
</dbReference>
<comment type="subcellular location">
    <subcellularLocation>
        <location evidence="5">Cell membrane</location>
        <topology evidence="5">Multi-pass membrane protein</topology>
    </subcellularLocation>
    <subcellularLocation>
        <location evidence="1">Membrane</location>
        <topology evidence="1">Multi-pass membrane protein</topology>
    </subcellularLocation>
</comment>
<dbReference type="OrthoDB" id="5185879at2"/>
<evidence type="ECO:0000256" key="4">
    <source>
        <dbReference type="ARBA" id="ARBA00023136"/>
    </source>
</evidence>
<evidence type="ECO:0000256" key="6">
    <source>
        <dbReference type="SAM" id="Phobius"/>
    </source>
</evidence>
<evidence type="ECO:0000256" key="2">
    <source>
        <dbReference type="ARBA" id="ARBA00022692"/>
    </source>
</evidence>
<dbReference type="GO" id="GO:0005886">
    <property type="term" value="C:plasma membrane"/>
    <property type="evidence" value="ECO:0007669"/>
    <property type="project" value="UniProtKB-SubCell"/>
</dbReference>
<feature type="transmembrane region" description="Helical" evidence="6">
    <location>
        <begin position="173"/>
        <end position="196"/>
    </location>
</feature>
<gene>
    <name evidence="7" type="ORF">SAMN05660748_2884</name>
</gene>
<evidence type="ECO:0000256" key="1">
    <source>
        <dbReference type="ARBA" id="ARBA00004141"/>
    </source>
</evidence>
<evidence type="ECO:0000256" key="5">
    <source>
        <dbReference type="RuleBase" id="RU000471"/>
    </source>
</evidence>
<dbReference type="InterPro" id="IPR001694">
    <property type="entry name" value="NADH_UbQ_OxRdtase_su1/FPO"/>
</dbReference>
<evidence type="ECO:0000313" key="7">
    <source>
        <dbReference type="EMBL" id="SOC50145.1"/>
    </source>
</evidence>
<keyword evidence="2 5" id="KW-0812">Transmembrane</keyword>
<dbReference type="PANTHER" id="PTHR11432">
    <property type="entry name" value="NADH DEHYDROGENASE SUBUNIT 1"/>
    <property type="match status" value="1"/>
</dbReference>
<feature type="transmembrane region" description="Helical" evidence="6">
    <location>
        <begin position="225"/>
        <end position="243"/>
    </location>
</feature>
<evidence type="ECO:0000256" key="3">
    <source>
        <dbReference type="ARBA" id="ARBA00022989"/>
    </source>
</evidence>
<proteinExistence type="inferred from homology"/>
<keyword evidence="3 6" id="KW-1133">Transmembrane helix</keyword>
<dbReference type="GO" id="GO:0009060">
    <property type="term" value="P:aerobic respiration"/>
    <property type="evidence" value="ECO:0007669"/>
    <property type="project" value="TreeGrafter"/>
</dbReference>
<dbReference type="Proteomes" id="UP000219435">
    <property type="component" value="Unassembled WGS sequence"/>
</dbReference>
<feature type="transmembrane region" description="Helical" evidence="6">
    <location>
        <begin position="12"/>
        <end position="33"/>
    </location>
</feature>
<accession>A0A285V7Q3</accession>
<dbReference type="RefSeq" id="WP_097195710.1">
    <property type="nucleotide sequence ID" value="NZ_OBQI01000004.1"/>
</dbReference>
<name>A0A285V7Q3_9ACTN</name>
<feature type="transmembrane region" description="Helical" evidence="6">
    <location>
        <begin position="255"/>
        <end position="271"/>
    </location>
</feature>
<dbReference type="PANTHER" id="PTHR11432:SF20">
    <property type="entry name" value="NADH-UBIQUINONE OXIDOREDUCTASE CHAIN 1"/>
    <property type="match status" value="1"/>
</dbReference>
<comment type="similarity">
    <text evidence="5">Belongs to the complex I subunit 1 family.</text>
</comment>
<protein>
    <submittedName>
        <fullName evidence="7">NADH-quinone oxidoreductase subunit H</fullName>
    </submittedName>
</protein>